<evidence type="ECO:0000256" key="1">
    <source>
        <dbReference type="ARBA" id="ARBA00009986"/>
    </source>
</evidence>
<reference evidence="5 6" key="1">
    <citation type="submission" date="2017-02" db="EMBL/GenBank/DDBJ databases">
        <title>Genomic diversity within the haloalkaliphilic genus Thioalkalivibrio.</title>
        <authorList>
            <person name="Ahn A.-C."/>
            <person name="Meier-Kolthoff J."/>
            <person name="Overmars L."/>
            <person name="Richter M."/>
            <person name="Woyke T."/>
            <person name="Sorokin D.Y."/>
            <person name="Muyzer G."/>
        </authorList>
    </citation>
    <scope>NUCLEOTIDE SEQUENCE [LARGE SCALE GENOMIC DNA]</scope>
    <source>
        <strain evidence="5 6">HL17</strain>
    </source>
</reference>
<dbReference type="InterPro" id="IPR016163">
    <property type="entry name" value="Ald_DH_C"/>
</dbReference>
<dbReference type="InterPro" id="IPR044148">
    <property type="entry name" value="ALDH_GabD1-like"/>
</dbReference>
<dbReference type="AlphaFoldDB" id="A0A1V3A1G7"/>
<dbReference type="EMBL" id="MUZR01000005">
    <property type="protein sequence ID" value="OOC11217.1"/>
    <property type="molecule type" value="Genomic_DNA"/>
</dbReference>
<dbReference type="PROSITE" id="PS00070">
    <property type="entry name" value="ALDEHYDE_DEHYDR_CYS"/>
    <property type="match status" value="1"/>
</dbReference>
<dbReference type="Gene3D" id="3.40.309.10">
    <property type="entry name" value="Aldehyde Dehydrogenase, Chain A, domain 2"/>
    <property type="match status" value="1"/>
</dbReference>
<comment type="caution">
    <text evidence="5">The sequence shown here is derived from an EMBL/GenBank/DDBJ whole genome shotgun (WGS) entry which is preliminary data.</text>
</comment>
<dbReference type="InterPro" id="IPR016160">
    <property type="entry name" value="Ald_DH_CS_CYS"/>
</dbReference>
<gene>
    <name evidence="5" type="ORF">B1A74_01520</name>
</gene>
<organism evidence="5 6">
    <name type="scientific">Thioalkalivibrio halophilus</name>
    <dbReference type="NCBI Taxonomy" id="252474"/>
    <lineage>
        <taxon>Bacteria</taxon>
        <taxon>Pseudomonadati</taxon>
        <taxon>Pseudomonadota</taxon>
        <taxon>Gammaproteobacteria</taxon>
        <taxon>Chromatiales</taxon>
        <taxon>Ectothiorhodospiraceae</taxon>
        <taxon>Thioalkalivibrio</taxon>
    </lineage>
</organism>
<evidence type="ECO:0000256" key="2">
    <source>
        <dbReference type="ARBA" id="ARBA00022857"/>
    </source>
</evidence>
<dbReference type="FunFam" id="3.40.309.10:FF:000010">
    <property type="entry name" value="Gamma-aminobutyraldehyde dehydrogenase"/>
    <property type="match status" value="1"/>
</dbReference>
<evidence type="ECO:0000313" key="6">
    <source>
        <dbReference type="Proteomes" id="UP000189177"/>
    </source>
</evidence>
<proteinExistence type="inferred from homology"/>
<evidence type="ECO:0000313" key="5">
    <source>
        <dbReference type="EMBL" id="OOC11217.1"/>
    </source>
</evidence>
<feature type="domain" description="Aldehyde dehydrogenase" evidence="4">
    <location>
        <begin position="4"/>
        <end position="452"/>
    </location>
</feature>
<dbReference type="SUPFAM" id="SSF53720">
    <property type="entry name" value="ALDH-like"/>
    <property type="match status" value="1"/>
</dbReference>
<dbReference type="InterPro" id="IPR016161">
    <property type="entry name" value="Ald_DH/histidinol_DH"/>
</dbReference>
<dbReference type="GO" id="GO:0004030">
    <property type="term" value="F:aldehyde dehydrogenase [NAD(P)+] activity"/>
    <property type="evidence" value="ECO:0007669"/>
    <property type="project" value="InterPro"/>
</dbReference>
<dbReference type="PANTHER" id="PTHR43217">
    <property type="entry name" value="SUCCINATE SEMIALDEHYDE DEHYDROGENASE [NAD(P)+] SAD"/>
    <property type="match status" value="1"/>
</dbReference>
<protein>
    <submittedName>
        <fullName evidence="5">NADP-dependent succinic semialdehyde dehydrogenase</fullName>
    </submittedName>
</protein>
<keyword evidence="2" id="KW-0521">NADP</keyword>
<dbReference type="InterPro" id="IPR047110">
    <property type="entry name" value="GABD/Sad-like"/>
</dbReference>
<dbReference type="STRING" id="252474.B1A74_01520"/>
<comment type="similarity">
    <text evidence="1">Belongs to the aldehyde dehydrogenase family.</text>
</comment>
<dbReference type="GO" id="GO:0004777">
    <property type="term" value="F:succinate-semialdehyde dehydrogenase (NAD+) activity"/>
    <property type="evidence" value="ECO:0007669"/>
    <property type="project" value="TreeGrafter"/>
</dbReference>
<keyword evidence="6" id="KW-1185">Reference proteome</keyword>
<dbReference type="OrthoDB" id="9812625at2"/>
<keyword evidence="3" id="KW-0560">Oxidoreductase</keyword>
<evidence type="ECO:0000259" key="4">
    <source>
        <dbReference type="Pfam" id="PF00171"/>
    </source>
</evidence>
<dbReference type="InterPro" id="IPR016162">
    <property type="entry name" value="Ald_DH_N"/>
</dbReference>
<evidence type="ECO:0000256" key="3">
    <source>
        <dbReference type="ARBA" id="ARBA00023002"/>
    </source>
</evidence>
<dbReference type="RefSeq" id="WP_077243569.1">
    <property type="nucleotide sequence ID" value="NZ_MUZR01000005.1"/>
</dbReference>
<dbReference type="CDD" id="cd07100">
    <property type="entry name" value="ALDH_SSADH1_GabD1"/>
    <property type="match status" value="1"/>
</dbReference>
<dbReference type="Proteomes" id="UP000189177">
    <property type="component" value="Unassembled WGS sequence"/>
</dbReference>
<dbReference type="Pfam" id="PF00171">
    <property type="entry name" value="Aldedh"/>
    <property type="match status" value="1"/>
</dbReference>
<accession>A0A1V3A1G7</accession>
<dbReference type="FunFam" id="3.40.605.10:FF:000012">
    <property type="entry name" value="NAD-dependent succinate-semialdehyde dehydrogenase"/>
    <property type="match status" value="1"/>
</dbReference>
<dbReference type="InterPro" id="IPR015590">
    <property type="entry name" value="Aldehyde_DH_dom"/>
</dbReference>
<dbReference type="PANTHER" id="PTHR43217:SF1">
    <property type="entry name" value="SUCCINATE SEMIALDEHYDE DEHYDROGENASE [NAD(P)+] SAD"/>
    <property type="match status" value="1"/>
</dbReference>
<dbReference type="Gene3D" id="3.40.605.10">
    <property type="entry name" value="Aldehyde Dehydrogenase, Chain A, domain 1"/>
    <property type="match status" value="1"/>
</dbReference>
<sequence>MTELTAVNPATGKVLANYPRMDAAGVEAALQGAVDARTAWALKPAHERAALLRQLAAVLRGRQEELAVTATREMGKRRVEALAELEKCAVACEYYAEHGPGFLLDVPVATEAARSYVAWQPLGTVLLVMPWNFPYWQAFRQAIPATLAGNTVLLKHASNVPGCAQALEEVFRAAGFPEGVFHNLPVGSDAVEDLIADPRVQGVSLTGSERAGRAVGAAAGKALKTSVLELGGSDAFIVLHDADLDTVVREALRGRFQNNGETCIAAKRFIVEDSIAEAFADRLSRAVTDLCTGDPMEDGTDLGPLARGDLRDELHDQVQRSVAAGAVCRTGGEPLEGEGFYYAPTVLDYVEPGMAAFDEETFGPVAAITRAADAAAAVELANRSRFGLGGSVWTADRARGEAMARQLECGCAFVNAVVKSDPRLPFGGVKDSGYGRELADLGIREFVNAKTIWVA</sequence>
<name>A0A1V3A1G7_9GAMM</name>